<dbReference type="SUPFAM" id="SSF48403">
    <property type="entry name" value="Ankyrin repeat"/>
    <property type="match status" value="1"/>
</dbReference>
<name>A2F5J6_TRIV3</name>
<dbReference type="InterPro" id="IPR028320">
    <property type="entry name" value="iASPP"/>
</dbReference>
<accession>A2F5J6</accession>
<dbReference type="InParanoid" id="A2F5J6"/>
<protein>
    <submittedName>
        <fullName evidence="1">Uncharacterized protein</fullName>
    </submittedName>
</protein>
<sequence length="305" mass="35151">MSNIDFRYYGENIATYSKDIEFLQLRNVEEMCLIMKNARLSISEFNDVFGRFKRYFNPKELFEILHNTSINIDSISDSLILINSLSSILDTRIFSDIGNSIRSYMNTTEKALSEPKLISSLKKCSKTDNLENLNRIYKILSIAAEERDDETIKYAIRNGYTDVKGDILNHYVESDWILLRSNALIKAASVGDLVLVKALERNGCNMRYRTFDGESFLHAFCLSDNVEGVKYALNFFDVNDVTRANETPFFCAVWAMQLQVVLYLITRPDLNRRIRADQGTVVDVAYYRAKQLEHLSEVLGRKGFK</sequence>
<proteinExistence type="predicted"/>
<evidence type="ECO:0000313" key="2">
    <source>
        <dbReference type="Proteomes" id="UP000001542"/>
    </source>
</evidence>
<dbReference type="EMBL" id="DS113624">
    <property type="protein sequence ID" value="EAX99822.1"/>
    <property type="molecule type" value="Genomic_DNA"/>
</dbReference>
<dbReference type="InterPro" id="IPR002110">
    <property type="entry name" value="Ankyrin_rpt"/>
</dbReference>
<dbReference type="AlphaFoldDB" id="A2F5J6"/>
<dbReference type="RefSeq" id="XP_001312752.1">
    <property type="nucleotide sequence ID" value="XM_001312751.1"/>
</dbReference>
<reference evidence="1" key="2">
    <citation type="journal article" date="2007" name="Science">
        <title>Draft genome sequence of the sexually transmitted pathogen Trichomonas vaginalis.</title>
        <authorList>
            <person name="Carlton J.M."/>
            <person name="Hirt R.P."/>
            <person name="Silva J.C."/>
            <person name="Delcher A.L."/>
            <person name="Schatz M."/>
            <person name="Zhao Q."/>
            <person name="Wortman J.R."/>
            <person name="Bidwell S.L."/>
            <person name="Alsmark U.C.M."/>
            <person name="Besteiro S."/>
            <person name="Sicheritz-Ponten T."/>
            <person name="Noel C.J."/>
            <person name="Dacks J.B."/>
            <person name="Foster P.G."/>
            <person name="Simillion C."/>
            <person name="Van de Peer Y."/>
            <person name="Miranda-Saavedra D."/>
            <person name="Barton G.J."/>
            <person name="Westrop G.D."/>
            <person name="Mueller S."/>
            <person name="Dessi D."/>
            <person name="Fiori P.L."/>
            <person name="Ren Q."/>
            <person name="Paulsen I."/>
            <person name="Zhang H."/>
            <person name="Bastida-Corcuera F.D."/>
            <person name="Simoes-Barbosa A."/>
            <person name="Brown M.T."/>
            <person name="Hayes R.D."/>
            <person name="Mukherjee M."/>
            <person name="Okumura C.Y."/>
            <person name="Schneider R."/>
            <person name="Smith A.J."/>
            <person name="Vanacova S."/>
            <person name="Villalvazo M."/>
            <person name="Haas B.J."/>
            <person name="Pertea M."/>
            <person name="Feldblyum T.V."/>
            <person name="Utterback T.R."/>
            <person name="Shu C.L."/>
            <person name="Osoegawa K."/>
            <person name="de Jong P.J."/>
            <person name="Hrdy I."/>
            <person name="Horvathova L."/>
            <person name="Zubacova Z."/>
            <person name="Dolezal P."/>
            <person name="Malik S.B."/>
            <person name="Logsdon J.M. Jr."/>
            <person name="Henze K."/>
            <person name="Gupta A."/>
            <person name="Wang C.C."/>
            <person name="Dunne R.L."/>
            <person name="Upcroft J.A."/>
            <person name="Upcroft P."/>
            <person name="White O."/>
            <person name="Salzberg S.L."/>
            <person name="Tang P."/>
            <person name="Chiu C.-H."/>
            <person name="Lee Y.-S."/>
            <person name="Embley T.M."/>
            <person name="Coombs G.H."/>
            <person name="Mottram J.C."/>
            <person name="Tachezy J."/>
            <person name="Fraser-Liggett C.M."/>
            <person name="Johnson P.J."/>
        </authorList>
    </citation>
    <scope>NUCLEOTIDE SEQUENCE [LARGE SCALE GENOMIC DNA]</scope>
    <source>
        <strain evidence="1">G3</strain>
    </source>
</reference>
<dbReference type="Pfam" id="PF12796">
    <property type="entry name" value="Ank_2"/>
    <property type="match status" value="1"/>
</dbReference>
<gene>
    <name evidence="1" type="ORF">TVAG_088040</name>
</gene>
<dbReference type="GO" id="GO:0006357">
    <property type="term" value="P:regulation of transcription by RNA polymerase II"/>
    <property type="evidence" value="ECO:0000318"/>
    <property type="project" value="GO_Central"/>
</dbReference>
<dbReference type="PANTHER" id="PTHR24164">
    <property type="entry name" value="RELA-ASSOCIATED INHIBITOR"/>
    <property type="match status" value="1"/>
</dbReference>
<dbReference type="PANTHER" id="PTHR24164:SF4">
    <property type="entry name" value="RELA-ASSOCIATED INHIBITOR"/>
    <property type="match status" value="1"/>
</dbReference>
<dbReference type="InterPro" id="IPR036770">
    <property type="entry name" value="Ankyrin_rpt-contain_sf"/>
</dbReference>
<reference evidence="1" key="1">
    <citation type="submission" date="2006-10" db="EMBL/GenBank/DDBJ databases">
        <authorList>
            <person name="Amadeo P."/>
            <person name="Zhao Q."/>
            <person name="Wortman J."/>
            <person name="Fraser-Liggett C."/>
            <person name="Carlton J."/>
        </authorList>
    </citation>
    <scope>NUCLEOTIDE SEQUENCE</scope>
    <source>
        <strain evidence="1">G3</strain>
    </source>
</reference>
<dbReference type="SMR" id="A2F5J6"/>
<keyword evidence="2" id="KW-1185">Reference proteome</keyword>
<dbReference type="Proteomes" id="UP000001542">
    <property type="component" value="Unassembled WGS sequence"/>
</dbReference>
<dbReference type="VEuPathDB" id="TrichDB:TVAG_088040"/>
<dbReference type="SMART" id="SM00248">
    <property type="entry name" value="ANK"/>
    <property type="match status" value="4"/>
</dbReference>
<dbReference type="Gene3D" id="1.25.40.20">
    <property type="entry name" value="Ankyrin repeat-containing domain"/>
    <property type="match status" value="1"/>
</dbReference>
<organism evidence="1 2">
    <name type="scientific">Trichomonas vaginalis (strain ATCC PRA-98 / G3)</name>
    <dbReference type="NCBI Taxonomy" id="412133"/>
    <lineage>
        <taxon>Eukaryota</taxon>
        <taxon>Metamonada</taxon>
        <taxon>Parabasalia</taxon>
        <taxon>Trichomonadida</taxon>
        <taxon>Trichomonadidae</taxon>
        <taxon>Trichomonas</taxon>
    </lineage>
</organism>
<dbReference type="VEuPathDB" id="TrichDB:TVAGG3_0511350"/>
<dbReference type="KEGG" id="tva:4757640"/>
<evidence type="ECO:0000313" key="1">
    <source>
        <dbReference type="EMBL" id="EAX99822.1"/>
    </source>
</evidence>